<keyword evidence="3" id="KW-1185">Reference proteome</keyword>
<gene>
    <name evidence="2" type="ORF">LTR77_008390</name>
</gene>
<dbReference type="RefSeq" id="XP_064656082.1">
    <property type="nucleotide sequence ID" value="XM_064805622.1"/>
</dbReference>
<feature type="compositionally biased region" description="Polar residues" evidence="1">
    <location>
        <begin position="252"/>
        <end position="268"/>
    </location>
</feature>
<comment type="caution">
    <text evidence="2">The sequence shown here is derived from an EMBL/GenBank/DDBJ whole genome shotgun (WGS) entry which is preliminary data.</text>
</comment>
<feature type="compositionally biased region" description="Basic and acidic residues" evidence="1">
    <location>
        <begin position="219"/>
        <end position="251"/>
    </location>
</feature>
<feature type="compositionally biased region" description="Low complexity" evidence="1">
    <location>
        <begin position="158"/>
        <end position="169"/>
    </location>
</feature>
<feature type="compositionally biased region" description="Basic and acidic residues" evidence="1">
    <location>
        <begin position="170"/>
        <end position="193"/>
    </location>
</feature>
<protein>
    <submittedName>
        <fullName evidence="2">Uncharacterized protein</fullName>
    </submittedName>
</protein>
<dbReference type="SUPFAM" id="SSF50370">
    <property type="entry name" value="Ricin B-like lectins"/>
    <property type="match status" value="1"/>
</dbReference>
<name>A0AAV9P0T7_9PEZI</name>
<dbReference type="AlphaFoldDB" id="A0AAV9P0T7"/>
<evidence type="ECO:0000256" key="1">
    <source>
        <dbReference type="SAM" id="MobiDB-lite"/>
    </source>
</evidence>
<dbReference type="CDD" id="cd00161">
    <property type="entry name" value="beta-trefoil_Ricin-like"/>
    <property type="match status" value="1"/>
</dbReference>
<dbReference type="GeneID" id="89929723"/>
<dbReference type="InterPro" id="IPR035992">
    <property type="entry name" value="Ricin_B-like_lectins"/>
</dbReference>
<evidence type="ECO:0000313" key="2">
    <source>
        <dbReference type="EMBL" id="KAK5166129.1"/>
    </source>
</evidence>
<feature type="compositionally biased region" description="Basic and acidic residues" evidence="1">
    <location>
        <begin position="269"/>
        <end position="298"/>
    </location>
</feature>
<dbReference type="Gene3D" id="2.80.10.50">
    <property type="match status" value="1"/>
</dbReference>
<accession>A0AAV9P0T7</accession>
<organism evidence="2 3">
    <name type="scientific">Saxophila tyrrhenica</name>
    <dbReference type="NCBI Taxonomy" id="1690608"/>
    <lineage>
        <taxon>Eukaryota</taxon>
        <taxon>Fungi</taxon>
        <taxon>Dikarya</taxon>
        <taxon>Ascomycota</taxon>
        <taxon>Pezizomycotina</taxon>
        <taxon>Dothideomycetes</taxon>
        <taxon>Dothideomycetidae</taxon>
        <taxon>Mycosphaerellales</taxon>
        <taxon>Extremaceae</taxon>
        <taxon>Saxophila</taxon>
    </lineage>
</organism>
<feature type="compositionally biased region" description="Polar residues" evidence="1">
    <location>
        <begin position="325"/>
        <end position="335"/>
    </location>
</feature>
<feature type="region of interest" description="Disordered" evidence="1">
    <location>
        <begin position="219"/>
        <end position="407"/>
    </location>
</feature>
<reference evidence="2 3" key="1">
    <citation type="submission" date="2023-08" db="EMBL/GenBank/DDBJ databases">
        <title>Black Yeasts Isolated from many extreme environments.</title>
        <authorList>
            <person name="Coleine C."/>
            <person name="Stajich J.E."/>
            <person name="Selbmann L."/>
        </authorList>
    </citation>
    <scope>NUCLEOTIDE SEQUENCE [LARGE SCALE GENOMIC DNA]</scope>
    <source>
        <strain evidence="2 3">CCFEE 5935</strain>
    </source>
</reference>
<evidence type="ECO:0000313" key="3">
    <source>
        <dbReference type="Proteomes" id="UP001337655"/>
    </source>
</evidence>
<dbReference type="Proteomes" id="UP001337655">
    <property type="component" value="Unassembled WGS sequence"/>
</dbReference>
<proteinExistence type="predicted"/>
<dbReference type="EMBL" id="JAVRRT010000014">
    <property type="protein sequence ID" value="KAK5166129.1"/>
    <property type="molecule type" value="Genomic_DNA"/>
</dbReference>
<feature type="region of interest" description="Disordered" evidence="1">
    <location>
        <begin position="147"/>
        <end position="193"/>
    </location>
</feature>
<sequence>MGVEVSYFLVPVSGGLPIQPNNSNFVNTYDFVQNGFEWEQWFMERGDGNKVAFRNRASGKYLRAQGGNAGNYVITGEKEWWSLETGSTPRSYWIKCETYPNAYLCNPYGSYKSQNLITVWGKQEIYKQTMLWYMYDELTWKQHISSSPQANFAGPPSEQQQKAAEVQQQEMEKQAKESEEKEKARQEREEQLAAKEKEFAEKQKQAEVRRKDLERRQQQFEAKEKAAKERQEQIEAREQALAKKEAGKGDKNSANQVSELQRQLSETQRQLEEHRAAHHEKSAQEEQLARQEQEHAKTQEALQAVQRELADMRAQMAKRDRELASAQQQNASKPSGVSKMNGPSSARGGIFTKSDQSPLRAEPEASAINRREPLGMRTKGPRPATQRPGPARIEIPRDFQRLPRLRP</sequence>